<protein>
    <submittedName>
        <fullName evidence="1">Unplaced genomic scaffold scaffold_388, whole genome shotgun sequence</fullName>
    </submittedName>
</protein>
<evidence type="ECO:0000313" key="2">
    <source>
        <dbReference type="Proteomes" id="UP000054538"/>
    </source>
</evidence>
<name>A0A0D0DN12_9AGAM</name>
<dbReference type="HOGENOM" id="CLU_2073914_0_0_1"/>
<reference evidence="1 2" key="1">
    <citation type="submission" date="2014-04" db="EMBL/GenBank/DDBJ databases">
        <authorList>
            <consortium name="DOE Joint Genome Institute"/>
            <person name="Kuo A."/>
            <person name="Kohler A."/>
            <person name="Jargeat P."/>
            <person name="Nagy L.G."/>
            <person name="Floudas D."/>
            <person name="Copeland A."/>
            <person name="Barry K.W."/>
            <person name="Cichocki N."/>
            <person name="Veneault-Fourrey C."/>
            <person name="LaButti K."/>
            <person name="Lindquist E.A."/>
            <person name="Lipzen A."/>
            <person name="Lundell T."/>
            <person name="Morin E."/>
            <person name="Murat C."/>
            <person name="Sun H."/>
            <person name="Tunlid A."/>
            <person name="Henrissat B."/>
            <person name="Grigoriev I.V."/>
            <person name="Hibbett D.S."/>
            <person name="Martin F."/>
            <person name="Nordberg H.P."/>
            <person name="Cantor M.N."/>
            <person name="Hua S.X."/>
        </authorList>
    </citation>
    <scope>NUCLEOTIDE SEQUENCE [LARGE SCALE GENOMIC DNA]</scope>
    <source>
        <strain evidence="1 2">Ve08.2h10</strain>
    </source>
</reference>
<gene>
    <name evidence="1" type="ORF">PAXRUDRAFT_145715</name>
</gene>
<sequence>MTHFFRPLPSLHTVTATIIDLPTHDSTAWSIMLEFANGVIHTLPDHENQLHHHFDKCYNFADWKPVIDAIFGAENDTSQAAITVNELHDRAQVGPCTAQLINHPAPYIPLSPQPTLQL</sequence>
<accession>A0A0D0DN12</accession>
<organism evidence="1 2">
    <name type="scientific">Paxillus rubicundulus Ve08.2h10</name>
    <dbReference type="NCBI Taxonomy" id="930991"/>
    <lineage>
        <taxon>Eukaryota</taxon>
        <taxon>Fungi</taxon>
        <taxon>Dikarya</taxon>
        <taxon>Basidiomycota</taxon>
        <taxon>Agaricomycotina</taxon>
        <taxon>Agaricomycetes</taxon>
        <taxon>Agaricomycetidae</taxon>
        <taxon>Boletales</taxon>
        <taxon>Paxilineae</taxon>
        <taxon>Paxillaceae</taxon>
        <taxon>Paxillus</taxon>
    </lineage>
</organism>
<dbReference type="AlphaFoldDB" id="A0A0D0DN12"/>
<proteinExistence type="predicted"/>
<dbReference type="EMBL" id="KN825210">
    <property type="protein sequence ID" value="KIK93143.1"/>
    <property type="molecule type" value="Genomic_DNA"/>
</dbReference>
<reference evidence="2" key="2">
    <citation type="submission" date="2015-01" db="EMBL/GenBank/DDBJ databases">
        <title>Evolutionary Origins and Diversification of the Mycorrhizal Mutualists.</title>
        <authorList>
            <consortium name="DOE Joint Genome Institute"/>
            <consortium name="Mycorrhizal Genomics Consortium"/>
            <person name="Kohler A."/>
            <person name="Kuo A."/>
            <person name="Nagy L.G."/>
            <person name="Floudas D."/>
            <person name="Copeland A."/>
            <person name="Barry K.W."/>
            <person name="Cichocki N."/>
            <person name="Veneault-Fourrey C."/>
            <person name="LaButti K."/>
            <person name="Lindquist E.A."/>
            <person name="Lipzen A."/>
            <person name="Lundell T."/>
            <person name="Morin E."/>
            <person name="Murat C."/>
            <person name="Riley R."/>
            <person name="Ohm R."/>
            <person name="Sun H."/>
            <person name="Tunlid A."/>
            <person name="Henrissat B."/>
            <person name="Grigoriev I.V."/>
            <person name="Hibbett D.S."/>
            <person name="Martin F."/>
        </authorList>
    </citation>
    <scope>NUCLEOTIDE SEQUENCE [LARGE SCALE GENOMIC DNA]</scope>
    <source>
        <strain evidence="2">Ve08.2h10</strain>
    </source>
</reference>
<evidence type="ECO:0000313" key="1">
    <source>
        <dbReference type="EMBL" id="KIK93143.1"/>
    </source>
</evidence>
<keyword evidence="2" id="KW-1185">Reference proteome</keyword>
<dbReference type="InParanoid" id="A0A0D0DN12"/>
<dbReference type="Proteomes" id="UP000054538">
    <property type="component" value="Unassembled WGS sequence"/>
</dbReference>